<dbReference type="RefSeq" id="WP_149754233.1">
    <property type="nucleotide sequence ID" value="NZ_FOMS01000001.1"/>
</dbReference>
<organism evidence="1 2">
    <name type="scientific">Roseivivax sediminis</name>
    <dbReference type="NCBI Taxonomy" id="936889"/>
    <lineage>
        <taxon>Bacteria</taxon>
        <taxon>Pseudomonadati</taxon>
        <taxon>Pseudomonadota</taxon>
        <taxon>Alphaproteobacteria</taxon>
        <taxon>Rhodobacterales</taxon>
        <taxon>Roseobacteraceae</taxon>
        <taxon>Roseivivax</taxon>
    </lineage>
</organism>
<sequence length="84" mass="9285">MAQILISTAPTARPGPGREQWLQQLFAAKAVDRGGVVRRAVRDVERMVGRDRFIEAVAERGFHLVESGGQFVVICNAGRMQVHL</sequence>
<dbReference type="EMBL" id="FOMS01000001">
    <property type="protein sequence ID" value="SFD52706.1"/>
    <property type="molecule type" value="Genomic_DNA"/>
</dbReference>
<evidence type="ECO:0008006" key="3">
    <source>
        <dbReference type="Google" id="ProtNLM"/>
    </source>
</evidence>
<evidence type="ECO:0000313" key="2">
    <source>
        <dbReference type="Proteomes" id="UP000325289"/>
    </source>
</evidence>
<protein>
    <recommendedName>
        <fullName evidence="3">N-(5'-phosphoribosyl)anthranilate isomerase</fullName>
    </recommendedName>
</protein>
<dbReference type="Proteomes" id="UP000325289">
    <property type="component" value="Unassembled WGS sequence"/>
</dbReference>
<dbReference type="OrthoDB" id="7867818at2"/>
<accession>A0A1I1T235</accession>
<reference evidence="1 2" key="1">
    <citation type="submission" date="2016-10" db="EMBL/GenBank/DDBJ databases">
        <authorList>
            <person name="Varghese N."/>
            <person name="Submissions S."/>
        </authorList>
    </citation>
    <scope>NUCLEOTIDE SEQUENCE [LARGE SCALE GENOMIC DNA]</scope>
    <source>
        <strain evidence="2">YIM D21,KCTC 23444,ACCC 10710</strain>
    </source>
</reference>
<proteinExistence type="predicted"/>
<keyword evidence="2" id="KW-1185">Reference proteome</keyword>
<dbReference type="AlphaFoldDB" id="A0A1I1T235"/>
<evidence type="ECO:0000313" key="1">
    <source>
        <dbReference type="EMBL" id="SFD52706.1"/>
    </source>
</evidence>
<name>A0A1I1T235_9RHOB</name>
<gene>
    <name evidence="1" type="ORF">SAMN04515678_101444</name>
</gene>